<dbReference type="SUPFAM" id="SSF49464">
    <property type="entry name" value="Carboxypeptidase regulatory domain-like"/>
    <property type="match status" value="1"/>
</dbReference>
<evidence type="ECO:0000313" key="13">
    <source>
        <dbReference type="EMBL" id="POY36086.1"/>
    </source>
</evidence>
<comment type="subcellular location">
    <subcellularLocation>
        <location evidence="1 8">Cell outer membrane</location>
        <topology evidence="1 8">Multi-pass membrane protein</topology>
    </subcellularLocation>
</comment>
<dbReference type="InterPro" id="IPR039426">
    <property type="entry name" value="TonB-dep_rcpt-like"/>
</dbReference>
<dbReference type="SUPFAM" id="SSF56935">
    <property type="entry name" value="Porins"/>
    <property type="match status" value="1"/>
</dbReference>
<dbReference type="EMBL" id="PQVF01000008">
    <property type="protein sequence ID" value="POY36086.1"/>
    <property type="molecule type" value="Genomic_DNA"/>
</dbReference>
<evidence type="ECO:0000259" key="12">
    <source>
        <dbReference type="Pfam" id="PF07715"/>
    </source>
</evidence>
<keyword evidence="2 8" id="KW-0813">Transport</keyword>
<organism evidence="13 14">
    <name type="scientific">Solitalea longa</name>
    <dbReference type="NCBI Taxonomy" id="2079460"/>
    <lineage>
        <taxon>Bacteria</taxon>
        <taxon>Pseudomonadati</taxon>
        <taxon>Bacteroidota</taxon>
        <taxon>Sphingobacteriia</taxon>
        <taxon>Sphingobacteriales</taxon>
        <taxon>Sphingobacteriaceae</taxon>
        <taxon>Solitalea</taxon>
    </lineage>
</organism>
<feature type="signal peptide" evidence="10">
    <location>
        <begin position="1"/>
        <end position="24"/>
    </location>
</feature>
<dbReference type="Gene3D" id="2.40.170.20">
    <property type="entry name" value="TonB-dependent receptor, beta-barrel domain"/>
    <property type="match status" value="1"/>
</dbReference>
<feature type="domain" description="TonB-dependent receptor plug" evidence="12">
    <location>
        <begin position="120"/>
        <end position="236"/>
    </location>
</feature>
<evidence type="ECO:0000256" key="6">
    <source>
        <dbReference type="ARBA" id="ARBA00023136"/>
    </source>
</evidence>
<dbReference type="Pfam" id="PF07715">
    <property type="entry name" value="Plug"/>
    <property type="match status" value="1"/>
</dbReference>
<evidence type="ECO:0000256" key="2">
    <source>
        <dbReference type="ARBA" id="ARBA00022448"/>
    </source>
</evidence>
<feature type="chain" id="PRO_5015511449" evidence="10">
    <location>
        <begin position="25"/>
        <end position="991"/>
    </location>
</feature>
<evidence type="ECO:0000256" key="8">
    <source>
        <dbReference type="PROSITE-ProRule" id="PRU01360"/>
    </source>
</evidence>
<dbReference type="FunFam" id="2.170.130.10:FF:000008">
    <property type="entry name" value="SusC/RagA family TonB-linked outer membrane protein"/>
    <property type="match status" value="1"/>
</dbReference>
<dbReference type="InterPro" id="IPR023997">
    <property type="entry name" value="TonB-dep_OMP_SusC/RagA_CS"/>
</dbReference>
<keyword evidence="14" id="KW-1185">Reference proteome</keyword>
<evidence type="ECO:0000256" key="4">
    <source>
        <dbReference type="ARBA" id="ARBA00022692"/>
    </source>
</evidence>
<dbReference type="InterPro" id="IPR018247">
    <property type="entry name" value="EF_Hand_1_Ca_BS"/>
</dbReference>
<dbReference type="Pfam" id="PF00593">
    <property type="entry name" value="TonB_dep_Rec_b-barrel"/>
    <property type="match status" value="1"/>
</dbReference>
<evidence type="ECO:0000256" key="9">
    <source>
        <dbReference type="RuleBase" id="RU003357"/>
    </source>
</evidence>
<comment type="caution">
    <text evidence="13">The sequence shown here is derived from an EMBL/GenBank/DDBJ whole genome shotgun (WGS) entry which is preliminary data.</text>
</comment>
<keyword evidence="3 8" id="KW-1134">Transmembrane beta strand</keyword>
<keyword evidence="7 8" id="KW-0998">Cell outer membrane</keyword>
<dbReference type="OrthoDB" id="9768177at2"/>
<dbReference type="RefSeq" id="WP_103789549.1">
    <property type="nucleotide sequence ID" value="NZ_PQVF01000008.1"/>
</dbReference>
<evidence type="ECO:0000259" key="11">
    <source>
        <dbReference type="Pfam" id="PF00593"/>
    </source>
</evidence>
<dbReference type="InterPro" id="IPR037066">
    <property type="entry name" value="Plug_dom_sf"/>
</dbReference>
<dbReference type="NCBIfam" id="TIGR04056">
    <property type="entry name" value="OMP_RagA_SusC"/>
    <property type="match status" value="1"/>
</dbReference>
<dbReference type="InterPro" id="IPR036942">
    <property type="entry name" value="Beta-barrel_TonB_sf"/>
</dbReference>
<sequence length="991" mass="109889">MRKLYLFKYGLTLCLLLVSLVTFAQNGTLSGRVFDDENLPMPFAGVAIKGTTLKTGTNADGDFKFTGLPLGQTTVIVTVLGYELLEKTVNVTANTQVYFTLKPLTKTLTEVVVVGYGTAKKKDLTGAVGTLSNKDFNVGAVNSVQDAISGRIAGVSVTSISGAPGNTSTIRIRGGASLNASNDPLIIVDNVPIDNTAMGGAPNILSSINPNDVENVTVLKDASATAIYGSRASNGVILITTKKGGDKFKLSYGLTTSLSTVPNKVPVYTGDEFRALVNKVYAGQTPVLSLLGTANTNWQDAIYQNAFGQDHNLAFSGKLKTMPYRVSFGYNNTDGTLKTYNFERTTLALNATPNFLKNSLKMTFNVKGMYNNNNFADQGAIGNAIFYDPTKPVYNGNERWRGYTTWTQDNTLNGDPVPLATANPVAQLELTDNTSTVKRSIGNAQADYEMPFLKELHANLNVGYDYAKSQGHNNVMDNTQWINSPSVSGGRVNPYEETRRNQLLDFYLNYSKPLQKIQSKVEVMGGYSWSHFYREGADSATNVSGTAKTEPNIYSSEYYLVSFFGRLNYTFKDRYLVTFTLRDDATSRFSSENRWGLFPSVAVAWKMNDDFFKDSKTISDLKLRVGYGTTGQQDLNNGNNYPYLAKYTISDNASRYQFGNSFYNTLRPDGYDANIKWESTKTANIGLDYGFWDNRITGTLDFYQKKTEDLLSIVDVPAGTNFSARVLTNVGDMENKGVEFTVNAKLLSKSALKWNVNYNISYNKNKISNLSLTDDPNYEVMVGNIAGTTSGTIQVQKVGHPINSFYVYEQIYDRDGKPMEDVYVDRNKDGVVNTSDLYVFHKPDATVLMGIGTTLNYKRWDFSAFGRWSLGNWNYNNVAANSTYRGFYSTLGYLSNQTTSASDTRFTTALKTNTSDYYIQDASYFRLDNVSLGYHLPAMYHQKVNLRLNLNVQNVFVITDYKGLDPEISGGLDNNFFPRSRTFQLGLNCDF</sequence>
<evidence type="ECO:0000256" key="1">
    <source>
        <dbReference type="ARBA" id="ARBA00004571"/>
    </source>
</evidence>
<evidence type="ECO:0000256" key="7">
    <source>
        <dbReference type="ARBA" id="ARBA00023237"/>
    </source>
</evidence>
<dbReference type="Proteomes" id="UP000236893">
    <property type="component" value="Unassembled WGS sequence"/>
</dbReference>
<evidence type="ECO:0000256" key="3">
    <source>
        <dbReference type="ARBA" id="ARBA00022452"/>
    </source>
</evidence>
<dbReference type="Gene3D" id="2.170.130.10">
    <property type="entry name" value="TonB-dependent receptor, plug domain"/>
    <property type="match status" value="1"/>
</dbReference>
<dbReference type="Pfam" id="PF13715">
    <property type="entry name" value="CarbopepD_reg_2"/>
    <property type="match status" value="1"/>
</dbReference>
<evidence type="ECO:0000256" key="10">
    <source>
        <dbReference type="SAM" id="SignalP"/>
    </source>
</evidence>
<keyword evidence="10" id="KW-0732">Signal</keyword>
<dbReference type="InterPro" id="IPR023996">
    <property type="entry name" value="TonB-dep_OMP_SusC/RagA"/>
</dbReference>
<keyword evidence="5 9" id="KW-0798">TonB box</keyword>
<dbReference type="PROSITE" id="PS00018">
    <property type="entry name" value="EF_HAND_1"/>
    <property type="match status" value="1"/>
</dbReference>
<dbReference type="InterPro" id="IPR000531">
    <property type="entry name" value="Beta-barrel_TonB"/>
</dbReference>
<keyword evidence="4 8" id="KW-0812">Transmembrane</keyword>
<gene>
    <name evidence="13" type="ORF">C3K47_12875</name>
</gene>
<keyword evidence="6 8" id="KW-0472">Membrane</keyword>
<comment type="similarity">
    <text evidence="8 9">Belongs to the TonB-dependent receptor family.</text>
</comment>
<proteinExistence type="inferred from homology"/>
<protein>
    <submittedName>
        <fullName evidence="13">SusC/RagA family protein</fullName>
    </submittedName>
</protein>
<accession>A0A2S5A0J5</accession>
<name>A0A2S5A0J5_9SPHI</name>
<dbReference type="PROSITE" id="PS52016">
    <property type="entry name" value="TONB_DEPENDENT_REC_3"/>
    <property type="match status" value="1"/>
</dbReference>
<evidence type="ECO:0000256" key="5">
    <source>
        <dbReference type="ARBA" id="ARBA00023077"/>
    </source>
</evidence>
<dbReference type="InterPro" id="IPR012910">
    <property type="entry name" value="Plug_dom"/>
</dbReference>
<dbReference type="Gene3D" id="2.60.40.1120">
    <property type="entry name" value="Carboxypeptidase-like, regulatory domain"/>
    <property type="match status" value="1"/>
</dbReference>
<dbReference type="NCBIfam" id="TIGR04057">
    <property type="entry name" value="SusC_RagA_signa"/>
    <property type="match status" value="1"/>
</dbReference>
<evidence type="ECO:0000313" key="14">
    <source>
        <dbReference type="Proteomes" id="UP000236893"/>
    </source>
</evidence>
<feature type="domain" description="TonB-dependent receptor-like beta-barrel" evidence="11">
    <location>
        <begin position="399"/>
        <end position="955"/>
    </location>
</feature>
<reference evidence="13 14" key="1">
    <citation type="submission" date="2018-01" db="EMBL/GenBank/DDBJ databases">
        <authorList>
            <person name="Gaut B.S."/>
            <person name="Morton B.R."/>
            <person name="Clegg M.T."/>
            <person name="Duvall M.R."/>
        </authorList>
    </citation>
    <scope>NUCLEOTIDE SEQUENCE [LARGE SCALE GENOMIC DNA]</scope>
    <source>
        <strain evidence="13 14">HR-AV</strain>
    </source>
</reference>
<dbReference type="GO" id="GO:0009279">
    <property type="term" value="C:cell outer membrane"/>
    <property type="evidence" value="ECO:0007669"/>
    <property type="project" value="UniProtKB-SubCell"/>
</dbReference>
<dbReference type="InterPro" id="IPR008969">
    <property type="entry name" value="CarboxyPept-like_regulatory"/>
</dbReference>
<dbReference type="AlphaFoldDB" id="A0A2S5A0J5"/>